<protein>
    <submittedName>
        <fullName evidence="8">HS3ST3</fullName>
        <ecNumber evidence="8">2.8.2.30</ecNumber>
    </submittedName>
</protein>
<dbReference type="AlphaFoldDB" id="A0A812C354"/>
<dbReference type="InterPro" id="IPR000863">
    <property type="entry name" value="Sulfotransferase_dom"/>
</dbReference>
<sequence length="659" mass="73878">MIRRTFITFVMLSGLLSAFVYTLLIAYNTSVLFVGGRQVALVGPPVLSAHKDPHLSPERPHIFEALQDKNLELIQLHENQSPEQRIQQDISYSIKYKQTEKQQEGKHQMLASPLEKLLVIRHHHLLPKQRHHRRHLLRRHRRQQLQDDQQFIIAPSNIADYNDHDVQALPPSQSSSFLSPLQSIPKLYSSSLVLNPSNPSLHKEAEILADYEGSPRTLDKDRPVQAAVRDPLALRAHKLLQEKSVPKQTSKRQLSTEQKQLERLQVIHNHEQITRLNSANPSVFLQNGSYVQVSRSLSGNTDRRERSAEKHLSDSGLPSSASSSSTFTTSSLSPAIPSSPSFASSSHLSPSLPLRPPSTLLTSSLLAVKRSHKADTEDSEVNTDKIGGEKNHRVGDETDSSYGIRAYGRPEGVAFPIRQRLKLKTEPLKPENLVNARHVETLVDIKYGIRDLEETVVTNDNIENWYGNVDNNNNNNRAWTDGGIGRIAAADIGVGNGNNAVKDSEDDVNFFDAESISEDDIEEEEEDELGEEDVVVERNMVLGKETADGFGAESVRTHVMSNLGQSLRNRIHQGDEDEDNIGRGDSQFRLMPALPKSSKIVTIREGASKKLPQAIIIGVKKGGTRALLEFLRLHPDIRAPGPEPHFFDRHYNKGLEWYR</sequence>
<dbReference type="InterPro" id="IPR027417">
    <property type="entry name" value="P-loop_NTPase"/>
</dbReference>
<feature type="binding site" evidence="4">
    <location>
        <begin position="621"/>
        <end position="625"/>
    </location>
    <ligand>
        <name>3'-phosphoadenylyl sulfate</name>
        <dbReference type="ChEBI" id="CHEBI:58339"/>
    </ligand>
</feature>
<feature type="compositionally biased region" description="Low complexity" evidence="5">
    <location>
        <begin position="314"/>
        <end position="355"/>
    </location>
</feature>
<evidence type="ECO:0000256" key="6">
    <source>
        <dbReference type="SAM" id="Phobius"/>
    </source>
</evidence>
<dbReference type="GO" id="GO:0008467">
    <property type="term" value="F:[heparan sulfate]-glucosamine 3-sulfotransferase activity"/>
    <property type="evidence" value="ECO:0007669"/>
    <property type="project" value="UniProtKB-EC"/>
</dbReference>
<dbReference type="InterPro" id="IPR037359">
    <property type="entry name" value="NST/OST"/>
</dbReference>
<evidence type="ECO:0000256" key="4">
    <source>
        <dbReference type="PIRSR" id="PIRSR637359-2"/>
    </source>
</evidence>
<dbReference type="Pfam" id="PF00685">
    <property type="entry name" value="Sulfotransfer_1"/>
    <property type="match status" value="1"/>
</dbReference>
<name>A0A812C354_ACAPH</name>
<evidence type="ECO:0000256" key="2">
    <source>
        <dbReference type="ARBA" id="ARBA00023180"/>
    </source>
</evidence>
<feature type="compositionally biased region" description="Basic and acidic residues" evidence="5">
    <location>
        <begin position="382"/>
        <end position="396"/>
    </location>
</feature>
<organism evidence="8 9">
    <name type="scientific">Acanthosepion pharaonis</name>
    <name type="common">Pharaoh cuttlefish</name>
    <name type="synonym">Sepia pharaonis</name>
    <dbReference type="NCBI Taxonomy" id="158019"/>
    <lineage>
        <taxon>Eukaryota</taxon>
        <taxon>Metazoa</taxon>
        <taxon>Spiralia</taxon>
        <taxon>Lophotrochozoa</taxon>
        <taxon>Mollusca</taxon>
        <taxon>Cephalopoda</taxon>
        <taxon>Coleoidea</taxon>
        <taxon>Decapodiformes</taxon>
        <taxon>Sepiida</taxon>
        <taxon>Sepiina</taxon>
        <taxon>Sepiidae</taxon>
        <taxon>Acanthosepion</taxon>
    </lineage>
</organism>
<feature type="domain" description="Sulfotransferase" evidence="7">
    <location>
        <begin position="612"/>
        <end position="658"/>
    </location>
</feature>
<dbReference type="Proteomes" id="UP000597762">
    <property type="component" value="Unassembled WGS sequence"/>
</dbReference>
<feature type="region of interest" description="Disordered" evidence="5">
    <location>
        <begin position="295"/>
        <end position="355"/>
    </location>
</feature>
<keyword evidence="6" id="KW-0812">Transmembrane</keyword>
<comment type="caution">
    <text evidence="8">The sequence shown here is derived from an EMBL/GenBank/DDBJ whole genome shotgun (WGS) entry which is preliminary data.</text>
</comment>
<keyword evidence="2" id="KW-0325">Glycoprotein</keyword>
<dbReference type="OrthoDB" id="6158108at2759"/>
<evidence type="ECO:0000256" key="3">
    <source>
        <dbReference type="PIRSR" id="PIRSR637359-1"/>
    </source>
</evidence>
<keyword evidence="9" id="KW-1185">Reference proteome</keyword>
<reference evidence="8" key="1">
    <citation type="submission" date="2021-01" db="EMBL/GenBank/DDBJ databases">
        <authorList>
            <person name="Li R."/>
            <person name="Bekaert M."/>
        </authorList>
    </citation>
    <scope>NUCLEOTIDE SEQUENCE</scope>
    <source>
        <strain evidence="8">Farmed</strain>
    </source>
</reference>
<evidence type="ECO:0000313" key="9">
    <source>
        <dbReference type="Proteomes" id="UP000597762"/>
    </source>
</evidence>
<dbReference type="EC" id="2.8.2.30" evidence="8"/>
<evidence type="ECO:0000259" key="7">
    <source>
        <dbReference type="Pfam" id="PF00685"/>
    </source>
</evidence>
<feature type="compositionally biased region" description="Basic and acidic residues" evidence="5">
    <location>
        <begin position="301"/>
        <end position="313"/>
    </location>
</feature>
<accession>A0A812C354</accession>
<keyword evidence="6" id="KW-0472">Membrane</keyword>
<feature type="transmembrane region" description="Helical" evidence="6">
    <location>
        <begin position="7"/>
        <end position="27"/>
    </location>
</feature>
<keyword evidence="1 8" id="KW-0808">Transferase</keyword>
<dbReference type="PANTHER" id="PTHR10605:SF72">
    <property type="entry name" value="HEPARAN SULFATE 3-O SULFOTRANSFERASE-B, ISOFORM A"/>
    <property type="match status" value="1"/>
</dbReference>
<feature type="region of interest" description="Disordered" evidence="5">
    <location>
        <begin position="371"/>
        <end position="405"/>
    </location>
</feature>
<dbReference type="Gene3D" id="3.40.50.300">
    <property type="entry name" value="P-loop containing nucleotide triphosphate hydrolases"/>
    <property type="match status" value="1"/>
</dbReference>
<dbReference type="PANTHER" id="PTHR10605">
    <property type="entry name" value="HEPARAN SULFATE SULFOTRANSFERASE"/>
    <property type="match status" value="1"/>
</dbReference>
<proteinExistence type="predicted"/>
<gene>
    <name evidence="8" type="ORF">SPHA_31614</name>
</gene>
<evidence type="ECO:0000256" key="1">
    <source>
        <dbReference type="ARBA" id="ARBA00022679"/>
    </source>
</evidence>
<dbReference type="SUPFAM" id="SSF52540">
    <property type="entry name" value="P-loop containing nucleoside triphosphate hydrolases"/>
    <property type="match status" value="1"/>
</dbReference>
<evidence type="ECO:0000256" key="5">
    <source>
        <dbReference type="SAM" id="MobiDB-lite"/>
    </source>
</evidence>
<keyword evidence="6" id="KW-1133">Transmembrane helix</keyword>
<dbReference type="EMBL" id="CAHIKZ030001302">
    <property type="protein sequence ID" value="CAE1259244.1"/>
    <property type="molecule type" value="Genomic_DNA"/>
</dbReference>
<evidence type="ECO:0000313" key="8">
    <source>
        <dbReference type="EMBL" id="CAE1259244.1"/>
    </source>
</evidence>
<feature type="active site" description="For sulfotransferase activity" evidence="3">
    <location>
        <position position="621"/>
    </location>
</feature>